<evidence type="ECO:0000256" key="7">
    <source>
        <dbReference type="ARBA" id="ARBA00023136"/>
    </source>
</evidence>
<evidence type="ECO:0000256" key="4">
    <source>
        <dbReference type="ARBA" id="ARBA00022692"/>
    </source>
</evidence>
<dbReference type="RefSeq" id="WP_349638175.1">
    <property type="nucleotide sequence ID" value="NZ_CP090958.1"/>
</dbReference>
<feature type="transmembrane region" description="Helical" evidence="8">
    <location>
        <begin position="409"/>
        <end position="427"/>
    </location>
</feature>
<keyword evidence="6 8" id="KW-1133">Transmembrane helix</keyword>
<evidence type="ECO:0000256" key="6">
    <source>
        <dbReference type="ARBA" id="ARBA00022989"/>
    </source>
</evidence>
<dbReference type="PANTHER" id="PTHR43528:SF1">
    <property type="entry name" value="ALPHA-KETOGLUTARATE PERMEASE"/>
    <property type="match status" value="1"/>
</dbReference>
<feature type="transmembrane region" description="Helical" evidence="8">
    <location>
        <begin position="343"/>
        <end position="364"/>
    </location>
</feature>
<feature type="transmembrane region" description="Helical" evidence="8">
    <location>
        <begin position="197"/>
        <end position="216"/>
    </location>
</feature>
<feature type="transmembrane region" description="Helical" evidence="8">
    <location>
        <begin position="250"/>
        <end position="268"/>
    </location>
</feature>
<keyword evidence="3" id="KW-1003">Cell membrane</keyword>
<dbReference type="Pfam" id="PF07690">
    <property type="entry name" value="MFS_1"/>
    <property type="match status" value="1"/>
</dbReference>
<evidence type="ECO:0000256" key="3">
    <source>
        <dbReference type="ARBA" id="ARBA00022475"/>
    </source>
</evidence>
<keyword evidence="4 8" id="KW-0812">Transmembrane</keyword>
<name>A0ABY8QQW3_9MICO</name>
<evidence type="ECO:0000256" key="8">
    <source>
        <dbReference type="SAM" id="Phobius"/>
    </source>
</evidence>
<dbReference type="Gene3D" id="1.20.1250.20">
    <property type="entry name" value="MFS general substrate transporter like domains"/>
    <property type="match status" value="2"/>
</dbReference>
<evidence type="ECO:0000313" key="10">
    <source>
        <dbReference type="EMBL" id="WGW11387.1"/>
    </source>
</evidence>
<evidence type="ECO:0000313" key="11">
    <source>
        <dbReference type="Proteomes" id="UP001209083"/>
    </source>
</evidence>
<feature type="transmembrane region" description="Helical" evidence="8">
    <location>
        <begin position="318"/>
        <end position="337"/>
    </location>
</feature>
<keyword evidence="11" id="KW-1185">Reference proteome</keyword>
<evidence type="ECO:0000256" key="2">
    <source>
        <dbReference type="ARBA" id="ARBA00022448"/>
    </source>
</evidence>
<dbReference type="PROSITE" id="PS50850">
    <property type="entry name" value="MFS"/>
    <property type="match status" value="1"/>
</dbReference>
<feature type="transmembrane region" description="Helical" evidence="8">
    <location>
        <begin position="97"/>
        <end position="115"/>
    </location>
</feature>
<evidence type="ECO:0000256" key="5">
    <source>
        <dbReference type="ARBA" id="ARBA00022847"/>
    </source>
</evidence>
<feature type="domain" description="Major facilitator superfamily (MFS) profile" evidence="9">
    <location>
        <begin position="25"/>
        <end position="431"/>
    </location>
</feature>
<evidence type="ECO:0000256" key="1">
    <source>
        <dbReference type="ARBA" id="ARBA00004651"/>
    </source>
</evidence>
<reference evidence="10 11" key="1">
    <citation type="submission" date="2023-05" db="EMBL/GenBank/DDBJ databases">
        <title>Lithophilousrod everest ZFBP1038 complete genpme.</title>
        <authorList>
            <person name="Tian M."/>
        </authorList>
    </citation>
    <scope>NUCLEOTIDE SEQUENCE [LARGE SCALE GENOMIC DNA]</scope>
    <source>
        <strain evidence="10 11">ZFBP1038</strain>
    </source>
</reference>
<dbReference type="Proteomes" id="UP001209083">
    <property type="component" value="Chromosome"/>
</dbReference>
<feature type="transmembrane region" description="Helical" evidence="8">
    <location>
        <begin position="376"/>
        <end position="397"/>
    </location>
</feature>
<dbReference type="InterPro" id="IPR011701">
    <property type="entry name" value="MFS"/>
</dbReference>
<keyword evidence="5" id="KW-0769">Symport</keyword>
<keyword evidence="2" id="KW-0813">Transport</keyword>
<feature type="transmembrane region" description="Helical" evidence="8">
    <location>
        <begin position="61"/>
        <end position="85"/>
    </location>
</feature>
<dbReference type="InterPro" id="IPR051084">
    <property type="entry name" value="H+-coupled_symporters"/>
</dbReference>
<dbReference type="EMBL" id="CP090958">
    <property type="protein sequence ID" value="WGW11387.1"/>
    <property type="molecule type" value="Genomic_DNA"/>
</dbReference>
<gene>
    <name evidence="10" type="ORF">LWF01_15015</name>
</gene>
<accession>A0ABY8QQW3</accession>
<sequence length="436" mass="46853">MSDPVMNTASGGTTIPERHRLPVKTLLAASVGNAVEWYDWTVYATFSIYFATQIFSPDDPALALLSTFATYALAFFFRPLGGYILGRFADLRGRKAAMMLTITLMAGGSMVIAILPTFELVGWLAPILLLLARIAQGMSLGGEVANASAYLGEIAPPERRGRYSAFFYISTGSSVLVASLLGALMANTLSDESLASWGWRIPFIIGGLLGLVGIWLRRDMAETEQFEENKAKAQAVKNPFWVILRDHPKAVAQIVGITLLSTLCYYTFFSALTPFAVGFRGADDGEVFIALSIATALFVALQYPFGALSDRFGRKPQLLVWSAAIAVLIVPLSLLIGPGIGNMLVVFCVGLALYSLLSSLAPAIMSELFPTELRGLGIGAWYNITVAIFGGTAPFVITALSNAGHPDAFFWYVAVAAVIAFITILSLKETKGSVLR</sequence>
<feature type="transmembrane region" description="Helical" evidence="8">
    <location>
        <begin position="165"/>
        <end position="185"/>
    </location>
</feature>
<dbReference type="InterPro" id="IPR036259">
    <property type="entry name" value="MFS_trans_sf"/>
</dbReference>
<comment type="subcellular location">
    <subcellularLocation>
        <location evidence="1">Cell membrane</location>
        <topology evidence="1">Multi-pass membrane protein</topology>
    </subcellularLocation>
</comment>
<proteinExistence type="predicted"/>
<evidence type="ECO:0000259" key="9">
    <source>
        <dbReference type="PROSITE" id="PS50850"/>
    </source>
</evidence>
<organism evidence="10 11">
    <name type="scientific">Saxibacter everestensis</name>
    <dbReference type="NCBI Taxonomy" id="2909229"/>
    <lineage>
        <taxon>Bacteria</taxon>
        <taxon>Bacillati</taxon>
        <taxon>Actinomycetota</taxon>
        <taxon>Actinomycetes</taxon>
        <taxon>Micrococcales</taxon>
        <taxon>Brevibacteriaceae</taxon>
        <taxon>Saxibacter</taxon>
    </lineage>
</organism>
<feature type="transmembrane region" description="Helical" evidence="8">
    <location>
        <begin position="288"/>
        <end position="306"/>
    </location>
</feature>
<dbReference type="SUPFAM" id="SSF103473">
    <property type="entry name" value="MFS general substrate transporter"/>
    <property type="match status" value="1"/>
</dbReference>
<protein>
    <submittedName>
        <fullName evidence="10">MFS transporter</fullName>
    </submittedName>
</protein>
<feature type="transmembrane region" description="Helical" evidence="8">
    <location>
        <begin position="121"/>
        <end position="144"/>
    </location>
</feature>
<keyword evidence="7 8" id="KW-0472">Membrane</keyword>
<dbReference type="InterPro" id="IPR020846">
    <property type="entry name" value="MFS_dom"/>
</dbReference>
<dbReference type="PANTHER" id="PTHR43528">
    <property type="entry name" value="ALPHA-KETOGLUTARATE PERMEASE"/>
    <property type="match status" value="1"/>
</dbReference>